<comment type="similarity">
    <text evidence="13">Belongs to the LpxK family.</text>
</comment>
<evidence type="ECO:0000256" key="7">
    <source>
        <dbReference type="ARBA" id="ARBA00022679"/>
    </source>
</evidence>
<dbReference type="Pfam" id="PF02606">
    <property type="entry name" value="LpxK"/>
    <property type="match status" value="1"/>
</dbReference>
<keyword evidence="6 13" id="KW-0441">Lipid A biosynthesis</keyword>
<keyword evidence="15" id="KW-1185">Reference proteome</keyword>
<dbReference type="GO" id="GO:0009029">
    <property type="term" value="F:lipid-A 4'-kinase activity"/>
    <property type="evidence" value="ECO:0007669"/>
    <property type="project" value="UniProtKB-UniRule"/>
</dbReference>
<dbReference type="AlphaFoldDB" id="A0AAN0VGY9"/>
<sequence>MIRTPQFWHQPPGVLAYGLWPLGWLYGAATAWRQSQASQAHHARCPVICVGNINAGGTGKTPVVIALAEHLTARGRKVVALSRGYGGTVAAPTLVIPKTHGAGEVGDEPLLIAAFCPVVVARKRAEGLALALAQNPDVILMDDGFQDPSVHKDFSIVVVNAALGFGNGFCVPAGPLREPLAKGLARADLCLSIGEAAAQRRFEALGPDHAHLRVEGQIKPLLTGMPWQGLPVFAFAGIAHPKKFFATLRDLGANVLGCEALSDHEPLSLPLMKRLAAKARSLNAQLVCTEKDAARLPAQYQRDVLALPVRLEIQDWSKIDEKLINLGL</sequence>
<evidence type="ECO:0000256" key="1">
    <source>
        <dbReference type="ARBA" id="ARBA00002274"/>
    </source>
</evidence>
<dbReference type="GO" id="GO:0009245">
    <property type="term" value="P:lipid A biosynthetic process"/>
    <property type="evidence" value="ECO:0007669"/>
    <property type="project" value="UniProtKB-UniRule"/>
</dbReference>
<comment type="pathway">
    <text evidence="2 13">Glycolipid biosynthesis; lipid IV(A) biosynthesis; lipid IV(A) from (3R)-3-hydroxytetradecanoyl-[acyl-carrier-protein] and UDP-N-acetyl-alpha-D-glucosamine: step 6/6.</text>
</comment>
<dbReference type="InterPro" id="IPR003758">
    <property type="entry name" value="LpxK"/>
</dbReference>
<proteinExistence type="inferred from homology"/>
<evidence type="ECO:0000256" key="11">
    <source>
        <dbReference type="ARBA" id="ARBA00023098"/>
    </source>
</evidence>
<dbReference type="InterPro" id="IPR027417">
    <property type="entry name" value="P-loop_NTPase"/>
</dbReference>
<keyword evidence="5 13" id="KW-0444">Lipid biosynthesis</keyword>
<dbReference type="PANTHER" id="PTHR42724">
    <property type="entry name" value="TETRAACYLDISACCHARIDE 4'-KINASE"/>
    <property type="match status" value="1"/>
</dbReference>
<keyword evidence="11 13" id="KW-0443">Lipid metabolism</keyword>
<keyword evidence="8 13" id="KW-0547">Nucleotide-binding</keyword>
<comment type="function">
    <text evidence="1 13">Transfers the gamma-phosphate of ATP to the 4'-position of a tetraacyldisaccharide 1-phosphate intermediate (termed DS-1-P) to form tetraacyldisaccharide 1,4'-bis-phosphate (lipid IVA).</text>
</comment>
<evidence type="ECO:0000256" key="10">
    <source>
        <dbReference type="ARBA" id="ARBA00022840"/>
    </source>
</evidence>
<dbReference type="EMBL" id="CP003984">
    <property type="protein sequence ID" value="AII85615.1"/>
    <property type="molecule type" value="Genomic_DNA"/>
</dbReference>
<evidence type="ECO:0000256" key="2">
    <source>
        <dbReference type="ARBA" id="ARBA00004870"/>
    </source>
</evidence>
<evidence type="ECO:0000256" key="8">
    <source>
        <dbReference type="ARBA" id="ARBA00022741"/>
    </source>
</evidence>
<comment type="catalytic activity">
    <reaction evidence="13">
        <text>a lipid A disaccharide + ATP = a lipid IVA + ADP + H(+)</text>
        <dbReference type="Rhea" id="RHEA:67840"/>
        <dbReference type="ChEBI" id="CHEBI:15378"/>
        <dbReference type="ChEBI" id="CHEBI:30616"/>
        <dbReference type="ChEBI" id="CHEBI:176343"/>
        <dbReference type="ChEBI" id="CHEBI:176425"/>
        <dbReference type="ChEBI" id="CHEBI:456216"/>
        <dbReference type="EC" id="2.7.1.130"/>
    </reaction>
</comment>
<dbReference type="EC" id="2.7.1.130" evidence="3 13"/>
<accession>A0AAN0VGY9</accession>
<dbReference type="GO" id="GO:0005886">
    <property type="term" value="C:plasma membrane"/>
    <property type="evidence" value="ECO:0007669"/>
    <property type="project" value="TreeGrafter"/>
</dbReference>
<evidence type="ECO:0000313" key="15">
    <source>
        <dbReference type="Proteomes" id="UP000028680"/>
    </source>
</evidence>
<keyword evidence="9 13" id="KW-0418">Kinase</keyword>
<keyword evidence="7 13" id="KW-0808">Transferase</keyword>
<dbReference type="NCBIfam" id="TIGR00682">
    <property type="entry name" value="lpxK"/>
    <property type="match status" value="1"/>
</dbReference>
<dbReference type="KEGG" id="ptp:RCA23_c00420"/>
<keyword evidence="10 13" id="KW-0067">ATP-binding</keyword>
<dbReference type="PANTHER" id="PTHR42724:SF1">
    <property type="entry name" value="TETRAACYLDISACCHARIDE 4'-KINASE, MITOCHONDRIAL-RELATED"/>
    <property type="match status" value="1"/>
</dbReference>
<evidence type="ECO:0000256" key="13">
    <source>
        <dbReference type="HAMAP-Rule" id="MF_00409"/>
    </source>
</evidence>
<dbReference type="GO" id="GO:0005524">
    <property type="term" value="F:ATP binding"/>
    <property type="evidence" value="ECO:0007669"/>
    <property type="project" value="UniProtKB-UniRule"/>
</dbReference>
<evidence type="ECO:0000256" key="9">
    <source>
        <dbReference type="ARBA" id="ARBA00022777"/>
    </source>
</evidence>
<evidence type="ECO:0000313" key="14">
    <source>
        <dbReference type="EMBL" id="AII85615.1"/>
    </source>
</evidence>
<dbReference type="GO" id="GO:0009244">
    <property type="term" value="P:lipopolysaccharide core region biosynthetic process"/>
    <property type="evidence" value="ECO:0007669"/>
    <property type="project" value="TreeGrafter"/>
</dbReference>
<evidence type="ECO:0000256" key="5">
    <source>
        <dbReference type="ARBA" id="ARBA00022516"/>
    </source>
</evidence>
<evidence type="ECO:0000256" key="6">
    <source>
        <dbReference type="ARBA" id="ARBA00022556"/>
    </source>
</evidence>
<feature type="binding site" evidence="13">
    <location>
        <begin position="54"/>
        <end position="61"/>
    </location>
    <ligand>
        <name>ATP</name>
        <dbReference type="ChEBI" id="CHEBI:30616"/>
    </ligand>
</feature>
<dbReference type="HAMAP" id="MF_00409">
    <property type="entry name" value="LpxK"/>
    <property type="match status" value="1"/>
</dbReference>
<evidence type="ECO:0000256" key="12">
    <source>
        <dbReference type="ARBA" id="ARBA00029757"/>
    </source>
</evidence>
<evidence type="ECO:0000256" key="3">
    <source>
        <dbReference type="ARBA" id="ARBA00012071"/>
    </source>
</evidence>
<organism evidence="14 15">
    <name type="scientific">Planktomarina temperata RCA23</name>
    <dbReference type="NCBI Taxonomy" id="666509"/>
    <lineage>
        <taxon>Bacteria</taxon>
        <taxon>Pseudomonadati</taxon>
        <taxon>Pseudomonadota</taxon>
        <taxon>Alphaproteobacteria</taxon>
        <taxon>Rhodobacterales</taxon>
        <taxon>Paracoccaceae</taxon>
        <taxon>Planktomarina</taxon>
    </lineage>
</organism>
<dbReference type="SUPFAM" id="SSF52540">
    <property type="entry name" value="P-loop containing nucleoside triphosphate hydrolases"/>
    <property type="match status" value="1"/>
</dbReference>
<reference evidence="14 15" key="1">
    <citation type="journal article" date="2014" name="ISME J.">
        <title>Adaptation of an abundant Roseobacter RCA organism to pelagic systems revealed by genomic and transcriptomic analyses.</title>
        <authorList>
            <person name="Voget S."/>
            <person name="Wemheuer B."/>
            <person name="Brinkhoff T."/>
            <person name="Vollmers J."/>
            <person name="Dietrich S."/>
            <person name="Giebel H.A."/>
            <person name="Beardsley C."/>
            <person name="Sardemann C."/>
            <person name="Bakenhus I."/>
            <person name="Billerbeck S."/>
            <person name="Daniel R."/>
            <person name="Simon M."/>
        </authorList>
    </citation>
    <scope>NUCLEOTIDE SEQUENCE [LARGE SCALE GENOMIC DNA]</scope>
    <source>
        <strain evidence="14 15">RCA23</strain>
    </source>
</reference>
<gene>
    <name evidence="13 14" type="primary">lpxK</name>
    <name evidence="14" type="ORF">RCA23_c00420</name>
</gene>
<protein>
    <recommendedName>
        <fullName evidence="4 13">Tetraacyldisaccharide 4'-kinase</fullName>
        <ecNumber evidence="3 13">2.7.1.130</ecNumber>
    </recommendedName>
    <alternativeName>
        <fullName evidence="12 13">Lipid A 4'-kinase</fullName>
    </alternativeName>
</protein>
<name>A0AAN0VGY9_9RHOB</name>
<dbReference type="Proteomes" id="UP000028680">
    <property type="component" value="Chromosome"/>
</dbReference>
<evidence type="ECO:0000256" key="4">
    <source>
        <dbReference type="ARBA" id="ARBA00016436"/>
    </source>
</evidence>